<name>A0A2U1SRQ5_METSR</name>
<evidence type="ECO:0000313" key="3">
    <source>
        <dbReference type="Proteomes" id="UP000245137"/>
    </source>
</evidence>
<comment type="caution">
    <text evidence="2">The sequence shown here is derived from an EMBL/GenBank/DDBJ whole genome shotgun (WGS) entry which is preliminary data.</text>
</comment>
<gene>
    <name evidence="2" type="ORF">C5689_08155</name>
</gene>
<evidence type="ECO:0000259" key="1">
    <source>
        <dbReference type="Pfam" id="PF18480"/>
    </source>
</evidence>
<dbReference type="RefSeq" id="WP_108916784.1">
    <property type="nucleotide sequence ID" value="NZ_BGJY01000003.1"/>
</dbReference>
<dbReference type="Pfam" id="PF18480">
    <property type="entry name" value="DUF5615"/>
    <property type="match status" value="1"/>
</dbReference>
<dbReference type="InterPro" id="IPR041049">
    <property type="entry name" value="DUF5615"/>
</dbReference>
<evidence type="ECO:0000313" key="2">
    <source>
        <dbReference type="EMBL" id="PWB94291.1"/>
    </source>
</evidence>
<proteinExistence type="predicted"/>
<dbReference type="EMBL" id="PUIV01000009">
    <property type="protein sequence ID" value="PWB94291.1"/>
    <property type="molecule type" value="Genomic_DNA"/>
</dbReference>
<reference evidence="2 3" key="1">
    <citation type="journal article" date="2018" name="Appl. Microbiol. Biotechnol.">
        <title>Co-cultivation of the strictly anaerobic methanogen Methanosarcina barkeri with aerobic methanotrophs in an oxygen-limited membrane bioreactor.</title>
        <authorList>
            <person name="In 't Zandt M.H."/>
            <person name="van den Bosch T.J.M."/>
            <person name="Rijkers R."/>
            <person name="van Kessel M.A.H.J."/>
            <person name="Jetten M.S.M."/>
            <person name="Welte C.U."/>
        </authorList>
    </citation>
    <scope>NUCLEOTIDE SEQUENCE [LARGE SCALE GENOMIC DNA]</scope>
    <source>
        <strain evidence="2 3">DSM 17706</strain>
    </source>
</reference>
<feature type="domain" description="DUF5615" evidence="1">
    <location>
        <begin position="1"/>
        <end position="108"/>
    </location>
</feature>
<dbReference type="AlphaFoldDB" id="A0A2U1SRQ5"/>
<dbReference type="OrthoDB" id="9806751at2"/>
<organism evidence="2 3">
    <name type="scientific">Methylosinus sporium</name>
    <dbReference type="NCBI Taxonomy" id="428"/>
    <lineage>
        <taxon>Bacteria</taxon>
        <taxon>Pseudomonadati</taxon>
        <taxon>Pseudomonadota</taxon>
        <taxon>Alphaproteobacteria</taxon>
        <taxon>Hyphomicrobiales</taxon>
        <taxon>Methylocystaceae</taxon>
        <taxon>Methylosinus</taxon>
    </lineage>
</organism>
<dbReference type="Proteomes" id="UP000245137">
    <property type="component" value="Unassembled WGS sequence"/>
</dbReference>
<accession>A0A2U1SRQ5</accession>
<protein>
    <recommendedName>
        <fullName evidence="1">DUF5615 domain-containing protein</fullName>
    </recommendedName>
</protein>
<sequence>MRFLADENFPGDAVSALRAAGHDVSSVSERSPGARDVDVLVMAETELRILLTFDKDFGELAWNAGLPASCGIMLFRMPTPPAASIEEALLARIEERSDWAGHFSVIETGRVRMRSLRPA</sequence>
<keyword evidence="3" id="KW-1185">Reference proteome</keyword>